<keyword evidence="2" id="KW-0805">Transcription regulation</keyword>
<dbReference type="InterPro" id="IPR039425">
    <property type="entry name" value="RNA_pol_sigma-70-like"/>
</dbReference>
<dbReference type="PANTHER" id="PTHR43133:SF62">
    <property type="entry name" value="RNA POLYMERASE SIGMA FACTOR SIGZ"/>
    <property type="match status" value="1"/>
</dbReference>
<name>A0A1C2I697_ACITH</name>
<evidence type="ECO:0000256" key="2">
    <source>
        <dbReference type="ARBA" id="ARBA00023015"/>
    </source>
</evidence>
<dbReference type="InterPro" id="IPR036388">
    <property type="entry name" value="WH-like_DNA-bd_sf"/>
</dbReference>
<organism evidence="7 8">
    <name type="scientific">Acidithiobacillus thiooxidans</name>
    <name type="common">Thiobacillus thiooxidans</name>
    <dbReference type="NCBI Taxonomy" id="930"/>
    <lineage>
        <taxon>Bacteria</taxon>
        <taxon>Pseudomonadati</taxon>
        <taxon>Pseudomonadota</taxon>
        <taxon>Acidithiobacillia</taxon>
        <taxon>Acidithiobacillales</taxon>
        <taxon>Acidithiobacillaceae</taxon>
        <taxon>Acidithiobacillus</taxon>
    </lineage>
</organism>
<keyword evidence="3" id="KW-0731">Sigma factor</keyword>
<dbReference type="SUPFAM" id="SSF88659">
    <property type="entry name" value="Sigma3 and sigma4 domains of RNA polymerase sigma factors"/>
    <property type="match status" value="1"/>
</dbReference>
<dbReference type="OrthoDB" id="9180690at2"/>
<dbReference type="EMBL" id="LWRY01000133">
    <property type="protein sequence ID" value="OCX71494.1"/>
    <property type="molecule type" value="Genomic_DNA"/>
</dbReference>
<feature type="domain" description="RNA polymerase sigma factor 70 region 4 type 2" evidence="6">
    <location>
        <begin position="111"/>
        <end position="156"/>
    </location>
</feature>
<dbReference type="InterPro" id="IPR007627">
    <property type="entry name" value="RNA_pol_sigma70_r2"/>
</dbReference>
<dbReference type="InterPro" id="IPR014284">
    <property type="entry name" value="RNA_pol_sigma-70_dom"/>
</dbReference>
<dbReference type="InterPro" id="IPR013324">
    <property type="entry name" value="RNA_pol_sigma_r3/r4-like"/>
</dbReference>
<dbReference type="GO" id="GO:0003677">
    <property type="term" value="F:DNA binding"/>
    <property type="evidence" value="ECO:0007669"/>
    <property type="project" value="InterPro"/>
</dbReference>
<reference evidence="7" key="1">
    <citation type="journal article" date="2016" name="Int. J. Mol. Sci.">
        <title>Comparative genomics of the extreme acidophile Acidithiobacillus thiooxidans reveals intraspecific divergence and niche adaptation.</title>
        <authorList>
            <person name="Zhang X."/>
            <person name="Feng X."/>
            <person name="Tao J."/>
            <person name="Ma L."/>
            <person name="Xiao Y."/>
            <person name="Liang Y."/>
            <person name="Liu X."/>
            <person name="Yin H."/>
        </authorList>
    </citation>
    <scope>NUCLEOTIDE SEQUENCE [LARGE SCALE GENOMIC DNA]</scope>
    <source>
        <strain evidence="7">DXS-W</strain>
    </source>
</reference>
<dbReference type="InterPro" id="IPR013325">
    <property type="entry name" value="RNA_pol_sigma_r2"/>
</dbReference>
<dbReference type="Proteomes" id="UP000095008">
    <property type="component" value="Unassembled WGS sequence"/>
</dbReference>
<proteinExistence type="inferred from homology"/>
<evidence type="ECO:0000256" key="3">
    <source>
        <dbReference type="ARBA" id="ARBA00023082"/>
    </source>
</evidence>
<dbReference type="Pfam" id="PF08281">
    <property type="entry name" value="Sigma70_r4_2"/>
    <property type="match status" value="1"/>
</dbReference>
<comment type="similarity">
    <text evidence="1">Belongs to the sigma-70 factor family. ECF subfamily.</text>
</comment>
<evidence type="ECO:0008006" key="9">
    <source>
        <dbReference type="Google" id="ProtNLM"/>
    </source>
</evidence>
<evidence type="ECO:0000256" key="1">
    <source>
        <dbReference type="ARBA" id="ARBA00010641"/>
    </source>
</evidence>
<dbReference type="GO" id="GO:0006352">
    <property type="term" value="P:DNA-templated transcription initiation"/>
    <property type="evidence" value="ECO:0007669"/>
    <property type="project" value="InterPro"/>
</dbReference>
<dbReference type="GO" id="GO:0016987">
    <property type="term" value="F:sigma factor activity"/>
    <property type="evidence" value="ECO:0007669"/>
    <property type="project" value="UniProtKB-KW"/>
</dbReference>
<dbReference type="RefSeq" id="WP_158006551.1">
    <property type="nucleotide sequence ID" value="NZ_LWRY01000133.1"/>
</dbReference>
<accession>A0A1C2I697</accession>
<evidence type="ECO:0000259" key="6">
    <source>
        <dbReference type="Pfam" id="PF08281"/>
    </source>
</evidence>
<dbReference type="Gene3D" id="1.10.1740.10">
    <property type="match status" value="1"/>
</dbReference>
<dbReference type="NCBIfam" id="TIGR02937">
    <property type="entry name" value="sigma70-ECF"/>
    <property type="match status" value="1"/>
</dbReference>
<evidence type="ECO:0000259" key="5">
    <source>
        <dbReference type="Pfam" id="PF04542"/>
    </source>
</evidence>
<dbReference type="Pfam" id="PF04542">
    <property type="entry name" value="Sigma70_r2"/>
    <property type="match status" value="1"/>
</dbReference>
<dbReference type="Gene3D" id="1.10.10.10">
    <property type="entry name" value="Winged helix-like DNA-binding domain superfamily/Winged helix DNA-binding domain"/>
    <property type="match status" value="1"/>
</dbReference>
<dbReference type="SUPFAM" id="SSF88946">
    <property type="entry name" value="Sigma2 domain of RNA polymerase sigma factors"/>
    <property type="match status" value="1"/>
</dbReference>
<evidence type="ECO:0000313" key="7">
    <source>
        <dbReference type="EMBL" id="OCX71494.1"/>
    </source>
</evidence>
<evidence type="ECO:0000256" key="4">
    <source>
        <dbReference type="ARBA" id="ARBA00023163"/>
    </source>
</evidence>
<dbReference type="AlphaFoldDB" id="A0A1C2I697"/>
<gene>
    <name evidence="7" type="ORF">A6M23_11835</name>
</gene>
<protein>
    <recommendedName>
        <fullName evidence="9">RNA polymerase subunit sigma-70</fullName>
    </recommendedName>
</protein>
<feature type="domain" description="RNA polymerase sigma-70 region 2" evidence="5">
    <location>
        <begin position="14"/>
        <end position="79"/>
    </location>
</feature>
<keyword evidence="8" id="KW-1185">Reference proteome</keyword>
<keyword evidence="4" id="KW-0804">Transcription</keyword>
<sequence length="190" mass="21728">MTSQQPEKDLGLAFSRLQQSLRSFLRRRVPDGTVAEDLLQDIFVKALASERAGHRIGNLEGWLYATARTTLVDYYRSRGEPMQELDESLPMHEVNNIRLHEEMSLCLKPFMEQLPPIYRDTLIATDIHGETMRSLAEKQHVSASAIKSRASRARVMLRQKLLECCHVEMTDGLVSDYHRISPSRCGEKCV</sequence>
<dbReference type="PANTHER" id="PTHR43133">
    <property type="entry name" value="RNA POLYMERASE ECF-TYPE SIGMA FACTO"/>
    <property type="match status" value="1"/>
</dbReference>
<dbReference type="InterPro" id="IPR013249">
    <property type="entry name" value="RNA_pol_sigma70_r4_t2"/>
</dbReference>
<evidence type="ECO:0000313" key="8">
    <source>
        <dbReference type="Proteomes" id="UP000095008"/>
    </source>
</evidence>
<comment type="caution">
    <text evidence="7">The sequence shown here is derived from an EMBL/GenBank/DDBJ whole genome shotgun (WGS) entry which is preliminary data.</text>
</comment>